<feature type="domain" description="DUF222" evidence="2">
    <location>
        <begin position="50"/>
        <end position="379"/>
    </location>
</feature>
<proteinExistence type="predicted"/>
<accession>A0ABW2Q6X8</accession>
<feature type="compositionally biased region" description="Basic and acidic residues" evidence="1">
    <location>
        <begin position="508"/>
        <end position="522"/>
    </location>
</feature>
<protein>
    <submittedName>
        <fullName evidence="3">DUF222 domain-containing protein</fullName>
    </submittedName>
</protein>
<evidence type="ECO:0000256" key="1">
    <source>
        <dbReference type="SAM" id="MobiDB-lite"/>
    </source>
</evidence>
<feature type="compositionally biased region" description="Basic and acidic residues" evidence="1">
    <location>
        <begin position="399"/>
        <end position="412"/>
    </location>
</feature>
<sequence>MGFCSRFGLTDATALRLEALPGGADLAGVLFGLQVAELSEAALVEAVAGFERLASAAAAGQARCVGELIARRGAGSRAADGVVDEVRARLGQTGVAAQAKVDLAESLQDYPEVADALAAGTVDARKAGVLVDRQPGISQAEHRDLTKELLAEAGEKTPTWIRDRIRRHALATDPDAGRLRREQQYARRCVTVEPLPDAMARVCAYLRGDDAQRVKTTLDALADTARAPGDTRTMDQRRADTFVDLFTGPGNHDRPGGQSPVLGDTVAGTAAAATADAVTSTTRSTAGDPAARADDASRQRGGGSGAQVYVTIGAGTLLGLDDEPGKLAGHGPIPAELARRLAADATWRGLFTDATGQFTALGTRAYRPGLVLERAVKARHVRCTFPGCRQAATYADLDHIDPYDPTRARDQQSEPQTTETNLHPLCRRHHNLKTTGHWTVHSDDGPATKPGRTGDTGRTSKTDGGPGTSTSTSNSATGGAGALTWRAPTGHTYRHRPEPPPGTGRASPPDERDLPDEPRLELDPDNPPF</sequence>
<dbReference type="InterPro" id="IPR003615">
    <property type="entry name" value="HNH_nuc"/>
</dbReference>
<gene>
    <name evidence="3" type="ORF">ACFQQL_08650</name>
</gene>
<dbReference type="Pfam" id="PF02720">
    <property type="entry name" value="DUF222"/>
    <property type="match status" value="1"/>
</dbReference>
<evidence type="ECO:0000313" key="3">
    <source>
        <dbReference type="EMBL" id="MFC7405175.1"/>
    </source>
</evidence>
<organism evidence="3 4">
    <name type="scientific">Georgenia alba</name>
    <dbReference type="NCBI Taxonomy" id="2233858"/>
    <lineage>
        <taxon>Bacteria</taxon>
        <taxon>Bacillati</taxon>
        <taxon>Actinomycetota</taxon>
        <taxon>Actinomycetes</taxon>
        <taxon>Micrococcales</taxon>
        <taxon>Bogoriellaceae</taxon>
        <taxon>Georgenia</taxon>
    </lineage>
</organism>
<feature type="compositionally biased region" description="Low complexity" evidence="1">
    <location>
        <begin position="468"/>
        <end position="477"/>
    </location>
</feature>
<comment type="caution">
    <text evidence="3">The sequence shown here is derived from an EMBL/GenBank/DDBJ whole genome shotgun (WGS) entry which is preliminary data.</text>
</comment>
<feature type="compositionally biased region" description="Low complexity" evidence="1">
    <location>
        <begin position="274"/>
        <end position="286"/>
    </location>
</feature>
<reference evidence="4" key="1">
    <citation type="journal article" date="2019" name="Int. J. Syst. Evol. Microbiol.">
        <title>The Global Catalogue of Microorganisms (GCM) 10K type strain sequencing project: providing services to taxonomists for standard genome sequencing and annotation.</title>
        <authorList>
            <consortium name="The Broad Institute Genomics Platform"/>
            <consortium name="The Broad Institute Genome Sequencing Center for Infectious Disease"/>
            <person name="Wu L."/>
            <person name="Ma J."/>
        </authorList>
    </citation>
    <scope>NUCLEOTIDE SEQUENCE [LARGE SCALE GENOMIC DNA]</scope>
    <source>
        <strain evidence="4">JCM 1490</strain>
    </source>
</reference>
<dbReference type="CDD" id="cd00085">
    <property type="entry name" value="HNHc"/>
    <property type="match status" value="1"/>
</dbReference>
<dbReference type="Proteomes" id="UP001596455">
    <property type="component" value="Unassembled WGS sequence"/>
</dbReference>
<name>A0ABW2Q6X8_9MICO</name>
<feature type="region of interest" description="Disordered" evidence="1">
    <location>
        <begin position="274"/>
        <end position="305"/>
    </location>
</feature>
<keyword evidence="4" id="KW-1185">Reference proteome</keyword>
<dbReference type="InterPro" id="IPR003870">
    <property type="entry name" value="DUF222"/>
</dbReference>
<feature type="region of interest" description="Disordered" evidence="1">
    <location>
        <begin position="399"/>
        <end position="529"/>
    </location>
</feature>
<dbReference type="EMBL" id="JBHTCQ010000001">
    <property type="protein sequence ID" value="MFC7405175.1"/>
    <property type="molecule type" value="Genomic_DNA"/>
</dbReference>
<dbReference type="RefSeq" id="WP_382393267.1">
    <property type="nucleotide sequence ID" value="NZ_JBHTCQ010000001.1"/>
</dbReference>
<evidence type="ECO:0000313" key="4">
    <source>
        <dbReference type="Proteomes" id="UP001596455"/>
    </source>
</evidence>
<evidence type="ECO:0000259" key="2">
    <source>
        <dbReference type="Pfam" id="PF02720"/>
    </source>
</evidence>